<sequence length="273" mass="30226">MKKSIYILFITISTIFSSCTDVVDVDVPNGGPRLVVEASINWEKGTPGNEQTIKLSTSTAFFDSNPNVPVIGATVTVTKENDGTQFTFADQNNGEYSTTNFVPEIGAVYNLNIVYNGETYTASETLVGFTEINSVTQEDGFNEDEFRVRVLFDDPADEVNYYLGEFVQENLAVPSLASVRDEFVNGNEAFVLHFDEKNVSGTEIDIKVFGISEDFYFYIEQLIQLSGTQGGGGPFQTTPAQLKGNCVNVNDPSEEVLGYFRLSQFERTNYTIQ</sequence>
<name>A0A238U9Q5_9FLAO</name>
<dbReference type="Proteomes" id="UP000215214">
    <property type="component" value="Chromosome TJEJU"/>
</dbReference>
<accession>A0A238U9Q5</accession>
<keyword evidence="1" id="KW-0449">Lipoprotein</keyword>
<organism evidence="1 2">
    <name type="scientific">Tenacibaculum jejuense</name>
    <dbReference type="NCBI Taxonomy" id="584609"/>
    <lineage>
        <taxon>Bacteria</taxon>
        <taxon>Pseudomonadati</taxon>
        <taxon>Bacteroidota</taxon>
        <taxon>Flavobacteriia</taxon>
        <taxon>Flavobacteriales</taxon>
        <taxon>Flavobacteriaceae</taxon>
        <taxon>Tenacibaculum</taxon>
    </lineage>
</organism>
<reference evidence="1 2" key="1">
    <citation type="submission" date="2017-07" db="EMBL/GenBank/DDBJ databases">
        <authorList>
            <person name="Sun Z.S."/>
            <person name="Albrecht U."/>
            <person name="Echele G."/>
            <person name="Lee C.C."/>
        </authorList>
    </citation>
    <scope>NUCLEOTIDE SEQUENCE [LARGE SCALE GENOMIC DNA]</scope>
    <source>
        <strain evidence="2">type strain: KCTC 22618</strain>
    </source>
</reference>
<proteinExistence type="predicted"/>
<dbReference type="InterPro" id="IPR025345">
    <property type="entry name" value="DUF4249"/>
</dbReference>
<dbReference type="RefSeq" id="WP_095070908.1">
    <property type="nucleotide sequence ID" value="NZ_LT899436.1"/>
</dbReference>
<gene>
    <name evidence="1" type="ORF">TJEJU_1570</name>
</gene>
<evidence type="ECO:0000313" key="1">
    <source>
        <dbReference type="EMBL" id="SNR15298.1"/>
    </source>
</evidence>
<dbReference type="AlphaFoldDB" id="A0A238U9Q5"/>
<protein>
    <submittedName>
        <fullName evidence="1">Probable lipoprotein</fullName>
    </submittedName>
</protein>
<dbReference type="EMBL" id="LT899436">
    <property type="protein sequence ID" value="SNR15298.1"/>
    <property type="molecule type" value="Genomic_DNA"/>
</dbReference>
<dbReference type="PROSITE" id="PS51257">
    <property type="entry name" value="PROKAR_LIPOPROTEIN"/>
    <property type="match status" value="1"/>
</dbReference>
<dbReference type="Pfam" id="PF14054">
    <property type="entry name" value="DUF4249"/>
    <property type="match status" value="1"/>
</dbReference>
<evidence type="ECO:0000313" key="2">
    <source>
        <dbReference type="Proteomes" id="UP000215214"/>
    </source>
</evidence>
<dbReference type="OrthoDB" id="1430047at2"/>
<keyword evidence="2" id="KW-1185">Reference proteome</keyword>
<dbReference type="KEGG" id="tje:TJEJU_1570"/>